<comment type="caution">
    <text evidence="4">The sequence shown here is derived from an EMBL/GenBank/DDBJ whole genome shotgun (WGS) entry which is preliminary data.</text>
</comment>
<accession>A0ABT4UMS3</accession>
<dbReference type="EMBL" id="JAQGEF010000023">
    <property type="protein sequence ID" value="MDA3616147.1"/>
    <property type="molecule type" value="Genomic_DNA"/>
</dbReference>
<dbReference type="Gene3D" id="2.40.160.50">
    <property type="entry name" value="membrane protein fhac: a member of the omp85/tpsb transporter family"/>
    <property type="match status" value="1"/>
</dbReference>
<dbReference type="RefSeq" id="WP_407032477.1">
    <property type="nucleotide sequence ID" value="NZ_JAQGEF010000023.1"/>
</dbReference>
<feature type="domain" description="Bacterial surface antigen (D15)" evidence="3">
    <location>
        <begin position="256"/>
        <end position="544"/>
    </location>
</feature>
<organism evidence="4 5">
    <name type="scientific">Polluticaenibacter yanchengensis</name>
    <dbReference type="NCBI Taxonomy" id="3014562"/>
    <lineage>
        <taxon>Bacteria</taxon>
        <taxon>Pseudomonadati</taxon>
        <taxon>Bacteroidota</taxon>
        <taxon>Chitinophagia</taxon>
        <taxon>Chitinophagales</taxon>
        <taxon>Chitinophagaceae</taxon>
        <taxon>Polluticaenibacter</taxon>
    </lineage>
</organism>
<evidence type="ECO:0000313" key="5">
    <source>
        <dbReference type="Proteomes" id="UP001210231"/>
    </source>
</evidence>
<gene>
    <name evidence="4" type="ORF">O3P16_15125</name>
</gene>
<name>A0ABT4UMS3_9BACT</name>
<evidence type="ECO:0000256" key="1">
    <source>
        <dbReference type="ARBA" id="ARBA00004370"/>
    </source>
</evidence>
<reference evidence="4 5" key="1">
    <citation type="submission" date="2022-12" db="EMBL/GenBank/DDBJ databases">
        <title>Chitinophagaceae gen. sp. nov., a new member of the family Chitinophagaceae, isolated from soil in a chemical factory.</title>
        <authorList>
            <person name="Ke Z."/>
        </authorList>
    </citation>
    <scope>NUCLEOTIDE SEQUENCE [LARGE SCALE GENOMIC DNA]</scope>
    <source>
        <strain evidence="4 5">LY-5</strain>
    </source>
</reference>
<dbReference type="InterPro" id="IPR000184">
    <property type="entry name" value="Bac_surfAg_D15"/>
</dbReference>
<dbReference type="Proteomes" id="UP001210231">
    <property type="component" value="Unassembled WGS sequence"/>
</dbReference>
<evidence type="ECO:0000313" key="4">
    <source>
        <dbReference type="EMBL" id="MDA3616147.1"/>
    </source>
</evidence>
<evidence type="ECO:0000259" key="3">
    <source>
        <dbReference type="Pfam" id="PF01103"/>
    </source>
</evidence>
<dbReference type="Gene3D" id="3.10.20.310">
    <property type="entry name" value="membrane protein fhac"/>
    <property type="match status" value="1"/>
</dbReference>
<evidence type="ECO:0000256" key="2">
    <source>
        <dbReference type="ARBA" id="ARBA00023136"/>
    </source>
</evidence>
<keyword evidence="5" id="KW-1185">Reference proteome</keyword>
<proteinExistence type="predicted"/>
<keyword evidence="2" id="KW-0472">Membrane</keyword>
<sequence length="570" mass="65203">MLIYKNLTQVPKSLKLQAEFANGEKASAYIAQLQQLLINKGYIEASVDSVNTVGDSTFIHLYTGRQYAWGNVSINDSIRRILDYQKLPFESGVPMEAVNEKSWSEQLLEKLATVGYPFARIQLDSVNINNNQTIDASVNINLGQLYKIDSLHIQGSLKVKPKFIYPYLQMKKGMYYNQAILDNIQQRLNELPYVEIVMPWQLELLGSGSIVNIFANQRRSNVFDAIIGFMPANTSEPQEARSKLLVTGQVNLEFNNAFGVGENLAINWQQIQKGTPQLKLHYWQPYLAGTQFGALFDFDLFKRDSQFVNIAFKIGMPVSFTNNRSVSVFYEQQNTITTNVDTLAVMYNYRLPDLADITINKLGLSFNWYNTDYKYNPLKGWIIEVNGAAGIKKVKPNSLITSMKNPQNPAFDYATLYDTVTLRSYQVQATAKVDKYFPLNRHSTVRIANQTGMIQSKSYYRNELFMLGGYKTLRGFDEQSIYANFYSIMTAEYRLLTGKNAYFFGFSDVAITQYNDTYYKQNYKYISGGIGINVETKNSLINISWALGKRNDLPFDFRNSKIHIGFKNFF</sequence>
<protein>
    <submittedName>
        <fullName evidence="4">BamA/TamA family outer membrane protein</fullName>
    </submittedName>
</protein>
<comment type="subcellular location">
    <subcellularLocation>
        <location evidence="1">Membrane</location>
    </subcellularLocation>
</comment>
<dbReference type="Pfam" id="PF01103">
    <property type="entry name" value="Omp85"/>
    <property type="match status" value="1"/>
</dbReference>